<feature type="compositionally biased region" description="Low complexity" evidence="1">
    <location>
        <begin position="57"/>
        <end position="72"/>
    </location>
</feature>
<reference evidence="3" key="1">
    <citation type="journal article" date="2006" name="PLoS Biol.">
        <title>Macronuclear genome sequence of the ciliate Tetrahymena thermophila, a model eukaryote.</title>
        <authorList>
            <person name="Eisen J.A."/>
            <person name="Coyne R.S."/>
            <person name="Wu M."/>
            <person name="Wu D."/>
            <person name="Thiagarajan M."/>
            <person name="Wortman J.R."/>
            <person name="Badger J.H."/>
            <person name="Ren Q."/>
            <person name="Amedeo P."/>
            <person name="Jones K.M."/>
            <person name="Tallon L.J."/>
            <person name="Delcher A.L."/>
            <person name="Salzberg S.L."/>
            <person name="Silva J.C."/>
            <person name="Haas B.J."/>
            <person name="Majoros W.H."/>
            <person name="Farzad M."/>
            <person name="Carlton J.M."/>
            <person name="Smith R.K. Jr."/>
            <person name="Garg J."/>
            <person name="Pearlman R.E."/>
            <person name="Karrer K.M."/>
            <person name="Sun L."/>
            <person name="Manning G."/>
            <person name="Elde N.C."/>
            <person name="Turkewitz A.P."/>
            <person name="Asai D.J."/>
            <person name="Wilkes D.E."/>
            <person name="Wang Y."/>
            <person name="Cai H."/>
            <person name="Collins K."/>
            <person name="Stewart B.A."/>
            <person name="Lee S.R."/>
            <person name="Wilamowska K."/>
            <person name="Weinberg Z."/>
            <person name="Ruzzo W.L."/>
            <person name="Wloga D."/>
            <person name="Gaertig J."/>
            <person name="Frankel J."/>
            <person name="Tsao C.-C."/>
            <person name="Gorovsky M.A."/>
            <person name="Keeling P.J."/>
            <person name="Waller R.F."/>
            <person name="Patron N.J."/>
            <person name="Cherry J.M."/>
            <person name="Stover N.A."/>
            <person name="Krieger C.J."/>
            <person name="del Toro C."/>
            <person name="Ryder H.F."/>
            <person name="Williamson S.C."/>
            <person name="Barbeau R.A."/>
            <person name="Hamilton E.P."/>
            <person name="Orias E."/>
        </authorList>
    </citation>
    <scope>NUCLEOTIDE SEQUENCE [LARGE SCALE GENOMIC DNA]</scope>
    <source>
        <strain evidence="3">SB210</strain>
    </source>
</reference>
<dbReference type="KEGG" id="tet:TTHERM_00799210"/>
<dbReference type="EMBL" id="GG662628">
    <property type="protein sequence ID" value="EAS00161.2"/>
    <property type="molecule type" value="Genomic_DNA"/>
</dbReference>
<name>Q23UA4_TETTS</name>
<feature type="compositionally biased region" description="Low complexity" evidence="1">
    <location>
        <begin position="361"/>
        <end position="372"/>
    </location>
</feature>
<dbReference type="HOGENOM" id="CLU_442491_0_0_1"/>
<sequence>MQQFDYNTPLDSLLNRNIDGIEPIQESTQENQFNQDVGFQQKDYQYHLKSKDRVHQQDTSSNNSDQQTNYSSIQQTRSQNLNSSDSYQNQTNNTLSSDQNDNSTTCNKDEFIKQSLDNLQLIKNYLSSKDPLKIYNDTNISLTNQILSGENQSMLTNTINNNENKGNQNEYHLYEKNLLQVVDNLKNNNKENEIIFQVAITFSNINFFLNYTRKNLIQSQKYDQNEEINDDIKKQQNYYCLCGKFYQQSTIRKASSLHNHLKNEHFQKSSELKKIHYSYFQIYIPFSGYTGCTSSLDKYFEYFESYISTLLKSQLFEYYFQKSFFGLAFVEQLLQDILKGEKIIEEYFSNLQKNLKCIKPSSTNNHNNSLNNQKLKRKQQISDSQNEEFEQIQKKRNKEEQDEPKYTIIDISNEIINIKQSEINRCNTNSQLITQNSKIPHYIETDKGILQFNYQDFYNVSRFGRKSKLLWTFDVNKQKIIRNEQVTLKALEQFGKKKPLFSALAAIHLVNNPTFCWDFNITGQSQLGIINDVFYLFQQYLPYDKVSEFRIQRFEYENIKDMKELINYFSPDYKEKLLVPLYYGKKGDNYLKIIDELEISSNQKLIVLKLIDQTHWEFDIFYQGKHFSSNFNIEEASSEMIDVKKMQFSIFLWQDGGYQDNIKRMIEQDINRSLNLIPDCVKSLFPPSFQSITLYITKNISYWQLELQQLFNQQI</sequence>
<dbReference type="RefSeq" id="XP_001020406.2">
    <property type="nucleotide sequence ID" value="XM_001020406.2"/>
</dbReference>
<feature type="region of interest" description="Disordered" evidence="1">
    <location>
        <begin position="48"/>
        <end position="103"/>
    </location>
</feature>
<evidence type="ECO:0000256" key="1">
    <source>
        <dbReference type="SAM" id="MobiDB-lite"/>
    </source>
</evidence>
<dbReference type="GeneID" id="7827739"/>
<dbReference type="Proteomes" id="UP000009168">
    <property type="component" value="Unassembled WGS sequence"/>
</dbReference>
<evidence type="ECO:0000313" key="2">
    <source>
        <dbReference type="EMBL" id="EAS00161.2"/>
    </source>
</evidence>
<gene>
    <name evidence="2" type="ORF">TTHERM_00799210</name>
</gene>
<dbReference type="AlphaFoldDB" id="Q23UA4"/>
<protein>
    <submittedName>
        <fullName evidence="2">Uncharacterized protein</fullName>
    </submittedName>
</protein>
<dbReference type="InParanoid" id="Q23UA4"/>
<organism evidence="2 3">
    <name type="scientific">Tetrahymena thermophila (strain SB210)</name>
    <dbReference type="NCBI Taxonomy" id="312017"/>
    <lineage>
        <taxon>Eukaryota</taxon>
        <taxon>Sar</taxon>
        <taxon>Alveolata</taxon>
        <taxon>Ciliophora</taxon>
        <taxon>Intramacronucleata</taxon>
        <taxon>Oligohymenophorea</taxon>
        <taxon>Hymenostomatida</taxon>
        <taxon>Tetrahymenina</taxon>
        <taxon>Tetrahymenidae</taxon>
        <taxon>Tetrahymena</taxon>
    </lineage>
</organism>
<feature type="region of interest" description="Disordered" evidence="1">
    <location>
        <begin position="360"/>
        <end position="403"/>
    </location>
</feature>
<feature type="compositionally biased region" description="Polar residues" evidence="1">
    <location>
        <begin position="73"/>
        <end position="103"/>
    </location>
</feature>
<proteinExistence type="predicted"/>
<keyword evidence="3" id="KW-1185">Reference proteome</keyword>
<evidence type="ECO:0000313" key="3">
    <source>
        <dbReference type="Proteomes" id="UP000009168"/>
    </source>
</evidence>
<feature type="compositionally biased region" description="Basic and acidic residues" evidence="1">
    <location>
        <begin position="391"/>
        <end position="403"/>
    </location>
</feature>
<accession>Q23UA4</accession>